<dbReference type="Proteomes" id="UP000886251">
    <property type="component" value="Unassembled WGS sequence"/>
</dbReference>
<evidence type="ECO:0000256" key="8">
    <source>
        <dbReference type="ARBA" id="ARBA00023315"/>
    </source>
</evidence>
<dbReference type="Pfam" id="PF00550">
    <property type="entry name" value="PP-binding"/>
    <property type="match status" value="1"/>
</dbReference>
<dbReference type="Gene3D" id="3.30.70.3290">
    <property type="match status" value="1"/>
</dbReference>
<dbReference type="PANTHER" id="PTHR43775:SF37">
    <property type="entry name" value="SI:DKEY-61P9.11"/>
    <property type="match status" value="1"/>
</dbReference>
<dbReference type="FunFam" id="3.40.366.10:FF:000002">
    <property type="entry name" value="Probable polyketide synthase 2"/>
    <property type="match status" value="1"/>
</dbReference>
<dbReference type="EMBL" id="DRKP01000166">
    <property type="protein sequence ID" value="HEB97409.1"/>
    <property type="molecule type" value="Genomic_DNA"/>
</dbReference>
<dbReference type="InterPro" id="IPR014043">
    <property type="entry name" value="Acyl_transferase_dom"/>
</dbReference>
<dbReference type="SMART" id="SM00829">
    <property type="entry name" value="PKS_ER"/>
    <property type="match status" value="1"/>
</dbReference>
<dbReference type="InterPro" id="IPR016036">
    <property type="entry name" value="Malonyl_transacylase_ACP-bd"/>
</dbReference>
<dbReference type="InterPro" id="IPR049900">
    <property type="entry name" value="PKS_mFAS_DH"/>
</dbReference>
<feature type="region of interest" description="C-terminal hotdog fold" evidence="10">
    <location>
        <begin position="1052"/>
        <end position="1196"/>
    </location>
</feature>
<dbReference type="InterPro" id="IPR016039">
    <property type="entry name" value="Thiolase-like"/>
</dbReference>
<dbReference type="InterPro" id="IPR020807">
    <property type="entry name" value="PKS_DH"/>
</dbReference>
<dbReference type="Pfam" id="PF00698">
    <property type="entry name" value="Acyl_transf_1"/>
    <property type="match status" value="1"/>
</dbReference>
<dbReference type="CDD" id="cd05195">
    <property type="entry name" value="enoyl_red"/>
    <property type="match status" value="1"/>
</dbReference>
<dbReference type="InterPro" id="IPR020806">
    <property type="entry name" value="PKS_PP-bd"/>
</dbReference>
<dbReference type="SUPFAM" id="SSF51735">
    <property type="entry name" value="NAD(P)-binding Rossmann-fold domains"/>
    <property type="match status" value="3"/>
</dbReference>
<reference evidence="14" key="1">
    <citation type="journal article" date="2020" name="mSystems">
        <title>Genome- and Community-Level Interaction Insights into Carbon Utilization and Element Cycling Functions of Hydrothermarchaeota in Hydrothermal Sediment.</title>
        <authorList>
            <person name="Zhou Z."/>
            <person name="Liu Y."/>
            <person name="Xu W."/>
            <person name="Pan J."/>
            <person name="Luo Z.H."/>
            <person name="Li M."/>
        </authorList>
    </citation>
    <scope>NUCLEOTIDE SEQUENCE [LARGE SCALE GENOMIC DNA]</scope>
    <source>
        <strain evidence="14">HyVt-443</strain>
    </source>
</reference>
<dbReference type="InterPro" id="IPR001227">
    <property type="entry name" value="Ac_transferase_dom_sf"/>
</dbReference>
<organism evidence="14">
    <name type="scientific">Sedimenticola thiotaurini</name>
    <dbReference type="NCBI Taxonomy" id="1543721"/>
    <lineage>
        <taxon>Bacteria</taxon>
        <taxon>Pseudomonadati</taxon>
        <taxon>Pseudomonadota</taxon>
        <taxon>Gammaproteobacteria</taxon>
        <taxon>Chromatiales</taxon>
        <taxon>Sedimenticolaceae</taxon>
        <taxon>Sedimenticola</taxon>
    </lineage>
</organism>
<dbReference type="Gene3D" id="1.10.1200.10">
    <property type="entry name" value="ACP-like"/>
    <property type="match status" value="1"/>
</dbReference>
<dbReference type="CDD" id="cd02440">
    <property type="entry name" value="AdoMet_MTases"/>
    <property type="match status" value="1"/>
</dbReference>
<evidence type="ECO:0000259" key="12">
    <source>
        <dbReference type="PROSITE" id="PS52004"/>
    </source>
</evidence>
<dbReference type="SMART" id="SM00826">
    <property type="entry name" value="PKS_DH"/>
    <property type="match status" value="1"/>
</dbReference>
<evidence type="ECO:0000259" key="11">
    <source>
        <dbReference type="PROSITE" id="PS50075"/>
    </source>
</evidence>
<dbReference type="PROSITE" id="PS01162">
    <property type="entry name" value="QOR_ZETA_CRYSTAL"/>
    <property type="match status" value="1"/>
</dbReference>
<dbReference type="InterPro" id="IPR016035">
    <property type="entry name" value="Acyl_Trfase/lysoPLipase"/>
</dbReference>
<dbReference type="PROSITE" id="PS00012">
    <property type="entry name" value="PHOSPHOPANTETHEINE"/>
    <property type="match status" value="1"/>
</dbReference>
<dbReference type="UniPathway" id="UPA00094"/>
<comment type="similarity">
    <text evidence="2">Belongs to the short-chain dehydrogenases/reductases (SDR) family.</text>
</comment>
<dbReference type="InterPro" id="IPR050091">
    <property type="entry name" value="PKS_NRPS_Biosynth_Enz"/>
</dbReference>
<dbReference type="InterPro" id="IPR013154">
    <property type="entry name" value="ADH-like_N"/>
</dbReference>
<dbReference type="GO" id="GO:0016491">
    <property type="term" value="F:oxidoreductase activity"/>
    <property type="evidence" value="ECO:0007669"/>
    <property type="project" value="InterPro"/>
</dbReference>
<dbReference type="SUPFAM" id="SSF47336">
    <property type="entry name" value="ACP-like"/>
    <property type="match status" value="1"/>
</dbReference>
<dbReference type="FunFam" id="3.40.50.720:FF:000209">
    <property type="entry name" value="Polyketide synthase Pks12"/>
    <property type="match status" value="1"/>
</dbReference>
<dbReference type="Gene3D" id="3.10.129.110">
    <property type="entry name" value="Polyketide synthase dehydratase"/>
    <property type="match status" value="1"/>
</dbReference>
<evidence type="ECO:0000259" key="13">
    <source>
        <dbReference type="PROSITE" id="PS52019"/>
    </source>
</evidence>
<dbReference type="PROSITE" id="PS00606">
    <property type="entry name" value="KS3_1"/>
    <property type="match status" value="1"/>
</dbReference>
<dbReference type="SMART" id="SM00823">
    <property type="entry name" value="PKS_PP"/>
    <property type="match status" value="1"/>
</dbReference>
<dbReference type="InterPro" id="IPR032821">
    <property type="entry name" value="PKS_assoc"/>
</dbReference>
<name>A0A831RQY6_9GAMM</name>
<dbReference type="InterPro" id="IPR013217">
    <property type="entry name" value="Methyltransf_12"/>
</dbReference>
<dbReference type="InterPro" id="IPR014031">
    <property type="entry name" value="Ketoacyl_synth_C"/>
</dbReference>
<dbReference type="InterPro" id="IPR036736">
    <property type="entry name" value="ACP-like_sf"/>
</dbReference>
<dbReference type="GO" id="GO:0008270">
    <property type="term" value="F:zinc ion binding"/>
    <property type="evidence" value="ECO:0007669"/>
    <property type="project" value="InterPro"/>
</dbReference>
<dbReference type="Gene3D" id="3.40.366.10">
    <property type="entry name" value="Malonyl-Coenzyme A Acyl Carrier Protein, domain 2"/>
    <property type="match status" value="1"/>
</dbReference>
<sequence length="2584" mass="281710">MTLLPGNPANRGSGRSILGTQPEKIAIVGMAFRFPGNLSDPEEFWRRLRAGDDLVREIPADRWGTDSYYHPRRQEPGKSYTWSAGVLSRLDEFDAEFFGISPREACQMDPQQRLLLELTWEALEDGGQIPERLAGSDCAVYIGISSTDYALRRIDDLSSMDAYFMTGNTLSIAANRVSYVFDLRGPSMAIDTACSSSLVALHQACRSLADGEAPMAVAGGVNLLLHPFPYVGFSKASMLSPGGRCRPFDAGGNGYVRAEGGAVLLLKPLARAEADGDPVHAVIVASGVNCDGRTNGITVPSAEGQARLLRSVYRKAGIDGADIAYIEAHGTGTAVGDPIEAAAIAEVAGRGRAPDRPLLIGSVKSNIGHLEPASGMAGLVKTVLALKKRALPPSIHFQKPNPHIPFEQSNLRVVDRYTPLPDGDGPLYMGVNSFGFGGANAHVLLQSHRAPAPPAETGGTADTPPPPLLLSAEDDRALRQMAQQVQRLLADEEAPPYYDVAWTAAFHRQRLGHRLAVTGDSPAQIADRLKRFAEGETPPGTVSVAGNNRRAKLALVFSGNGSQWPGMGRRLLETSAVFRRAVERVDALFRPLGGFSLLQELEAGPEESRLQRTEVAQPALFALQVGIVEWLRQRGVAVDAVLGHSVGEIGAAWAAGALTLEQAVRVIHRRSAAQELTRGSGRMAAVTATRDELQQMLQRLELDRVVEIAAVNSPRSATVAGPLEALQQLGEACAGEQRFYRLLDLDYAFHSRAMDAVKEGLLAALEGLAPAAAQLPFVSTVTGGMLPGTELDADYWWRNVREPVRFDGAVRQLLDQGSWLFLEVGPHPILRTYLNECLRESDTDGTVMGTLQREGDDRRRLEEAFLGACLHGCIDDWERLFPRPGRRVRLPAYPWQRESHWYPKTSEALELVDRHLDHPLLGYRLRQAEGAWSIDVDPLAIGFLQDHVVGNVVVMPAAGYVEMALAASARWFGQESHQIEDIEIRAPLVLEREHARTVQFLLTPEDGSFVIRSRLRLSSDPWTVNAVGRLLGAVLRRPPPEPAGTTPPFHDVRPIGAEEHYRMAERLGLGYGPAFRAVGEIWPGPMQAFARIAAPDDLETTGYLLHPVWLDACFQSLIAIFRDDIDEGRGAALIPVRVGRLRFHGPHGDVAFFRTRVTRRNPRSVVADFQLLAADGRVLAELEECRFRAIHLSRPAGSVPHYYEYRPLPMPRQEALAESPMPAPAELTYHVGRWLQEESDVLDRRAHFQQVMPLFDVLFGTYAYEAIQELAEHRSAFSLESLARVAHIDAARLPLLARILEILQEDGIVHEQDGEWILNDRIELPAAGDIWLSILGDHPAYLPELVLAGRCGSNLAGLLRGSVDPGGLLSPQSTGNTLGHLQEDAPTSRVINGAARELLQRILADWPEERPLRILEVGGAGGGLTRQLLPVLSGVRCDYLFTDADEENLARIRAEFSGWPMLHTARFDPGAPEEGADGLGDAGFDLIVAANGLHALADVGAALGRLRRRLAQGGLLLLRERHPDRFTDLTFGIHESWWSHSPGYGQPLSLLMPAAEWQALLLEQGFTDVVPLLEPEAVSSPGAFLLLARNPDRPVTATERPAPAASTWILLVDAEGASRELGGRLAERLAEAGQRPLLVEAGDRFQALAGDRYRVVPDREGFGRLLAALADDGIRVDNLVHCMGLRFDDDGDGDDLAALEAERCGVPVALIQALGSATPRLWLVTAGAPVFSEQESRERFLRQNPSQSPLWGLGRVIMNEHPELRCRLIDLQLKQPEAAAGRLLDELLYPDGEDEILLAEGQRLVSRLHRLNGFRDAEAAAAEALEEGVTLDFVVPGPLKNLHWHPRPPRALKPGEVEVEPRATGLNFRDVMYAMGLLSDEAVENGFAGASLGMEMSGRVTAVGPEVTSFAVGDPVIGFAPACFSSRVVTRASALVAKPSQWSDEEAATVPIAFFTAFYALQHLARMEPGERVLIHGAAGGVGIAAIQIARYLGAEIFATAGSDEKRDFVRLMGADHVLDSRSLAFADEIMEITGGEGVDVVLNSLAGEAIRKNLSILRPFGRFLELGKRDFYENSRLGLRPFRNNIAYFGIDADQMMIERRPLAARLFREMMGLFEQGVLRPLPHRAFPATRVADAFRYMQQSKQIGKIVVTFRQGMPEAVRPPPRLPSFQAAPDASYLVTGGLSGFGLETARWLAARGARHLVLLSRSGRPSAEGQAIVDELVAGGTTVTALACDVSDREQLQQALARIRQTLPPLRGVVHAAMVLDDGLLRNMTPEALERVLAPKVTGAWNLHRQTLELELDFFVLYSSATTLFGNPGQGNYVAANLYLEALARKRRALGLPALALSWGAISDVGYLARNKAVGDALQSRFGGTALTSGQALDVLDQFLAAGRDGCAVIDFDWWTIQRILPSSGSPRFEALRREESEAGDEPGNIEDIQALIADLSEEEVVELISELVTEEVAQILRIPPEKLDRNRPIHDLGMDSLMGVELVMAIESRFGIDFPVMAMTEGPTITRIARRITDHLLSSEPEQRAGAEQEQARATIATIASQHGEEATEEAVEQLVDELTGGGDESGRLLQ</sequence>
<feature type="domain" description="PKS/mFAS DH" evidence="13">
    <location>
        <begin position="918"/>
        <end position="1196"/>
    </location>
</feature>
<dbReference type="InterPro" id="IPR013968">
    <property type="entry name" value="PKS_KR"/>
</dbReference>
<keyword evidence="7" id="KW-0511">Multifunctional enzyme</keyword>
<dbReference type="Pfam" id="PF08242">
    <property type="entry name" value="Methyltransf_12"/>
    <property type="match status" value="1"/>
</dbReference>
<evidence type="ECO:0000256" key="4">
    <source>
        <dbReference type="ARBA" id="ARBA00022553"/>
    </source>
</evidence>
<dbReference type="Pfam" id="PF08240">
    <property type="entry name" value="ADH_N"/>
    <property type="match status" value="1"/>
</dbReference>
<proteinExistence type="inferred from homology"/>
<dbReference type="SUPFAM" id="SSF52151">
    <property type="entry name" value="FabD/lysophospholipase-like"/>
    <property type="match status" value="1"/>
</dbReference>
<dbReference type="GO" id="GO:0031177">
    <property type="term" value="F:phosphopantetheine binding"/>
    <property type="evidence" value="ECO:0007669"/>
    <property type="project" value="InterPro"/>
</dbReference>
<dbReference type="PANTHER" id="PTHR43775">
    <property type="entry name" value="FATTY ACID SYNTHASE"/>
    <property type="match status" value="1"/>
</dbReference>
<dbReference type="InterPro" id="IPR042104">
    <property type="entry name" value="PKS_dehydratase_sf"/>
</dbReference>
<dbReference type="GO" id="GO:0004315">
    <property type="term" value="F:3-oxoacyl-[acyl-carrier-protein] synthase activity"/>
    <property type="evidence" value="ECO:0007669"/>
    <property type="project" value="InterPro"/>
</dbReference>
<dbReference type="Pfam" id="PF08659">
    <property type="entry name" value="KR"/>
    <property type="match status" value="1"/>
</dbReference>
<comment type="pathway">
    <text evidence="1">Lipid metabolism; fatty acid biosynthesis.</text>
</comment>
<evidence type="ECO:0000256" key="10">
    <source>
        <dbReference type="PROSITE-ProRule" id="PRU01363"/>
    </source>
</evidence>
<evidence type="ECO:0000256" key="1">
    <source>
        <dbReference type="ARBA" id="ARBA00005194"/>
    </source>
</evidence>
<dbReference type="Gene3D" id="3.90.180.10">
    <property type="entry name" value="Medium-chain alcohol dehydrogenases, catalytic domain"/>
    <property type="match status" value="1"/>
</dbReference>
<dbReference type="SUPFAM" id="SSF53901">
    <property type="entry name" value="Thiolase-like"/>
    <property type="match status" value="1"/>
</dbReference>
<feature type="region of interest" description="N-terminal hotdog fold" evidence="10">
    <location>
        <begin position="918"/>
        <end position="1037"/>
    </location>
</feature>
<evidence type="ECO:0000256" key="9">
    <source>
        <dbReference type="ARBA" id="ARBA00054155"/>
    </source>
</evidence>
<dbReference type="Pfam" id="PF13602">
    <property type="entry name" value="ADH_zinc_N_2"/>
    <property type="match status" value="1"/>
</dbReference>
<dbReference type="Gene3D" id="3.40.50.720">
    <property type="entry name" value="NAD(P)-binding Rossmann-like Domain"/>
    <property type="match status" value="3"/>
</dbReference>
<dbReference type="GO" id="GO:0006633">
    <property type="term" value="P:fatty acid biosynthetic process"/>
    <property type="evidence" value="ECO:0007669"/>
    <property type="project" value="UniProtKB-UniPathway"/>
</dbReference>
<dbReference type="GO" id="GO:0004312">
    <property type="term" value="F:fatty acid synthase activity"/>
    <property type="evidence" value="ECO:0007669"/>
    <property type="project" value="TreeGrafter"/>
</dbReference>
<keyword evidence="3" id="KW-0596">Phosphopantetheine</keyword>
<dbReference type="InterPro" id="IPR018201">
    <property type="entry name" value="Ketoacyl_synth_AS"/>
</dbReference>
<dbReference type="InterPro" id="IPR057326">
    <property type="entry name" value="KR_dom"/>
</dbReference>
<feature type="active site" description="Proton acceptor; for dehydratase activity" evidence="10">
    <location>
        <position position="947"/>
    </location>
</feature>
<dbReference type="InterPro" id="IPR049552">
    <property type="entry name" value="PKS_DH_N"/>
</dbReference>
<dbReference type="Pfam" id="PF14765">
    <property type="entry name" value="PS-DH"/>
    <property type="match status" value="1"/>
</dbReference>
<keyword evidence="8" id="KW-0012">Acyltransferase</keyword>
<dbReference type="InterPro" id="IPR002364">
    <property type="entry name" value="Quin_OxRdtase/zeta-crystal_CS"/>
</dbReference>
<keyword evidence="4" id="KW-0597">Phosphoprotein</keyword>
<feature type="domain" description="Carrier" evidence="11">
    <location>
        <begin position="2455"/>
        <end position="2529"/>
    </location>
</feature>
<dbReference type="PROSITE" id="PS52004">
    <property type="entry name" value="KS3_2"/>
    <property type="match status" value="1"/>
</dbReference>
<dbReference type="InterPro" id="IPR020841">
    <property type="entry name" value="PKS_Beta-ketoAc_synthase_dom"/>
</dbReference>
<dbReference type="SMART" id="SM00827">
    <property type="entry name" value="PKS_AT"/>
    <property type="match status" value="1"/>
</dbReference>
<dbReference type="SUPFAM" id="SSF53335">
    <property type="entry name" value="S-adenosyl-L-methionine-dependent methyltransferases"/>
    <property type="match status" value="1"/>
</dbReference>
<dbReference type="Gene3D" id="3.40.50.150">
    <property type="entry name" value="Vaccinia Virus protein VP39"/>
    <property type="match status" value="1"/>
</dbReference>
<evidence type="ECO:0000256" key="5">
    <source>
        <dbReference type="ARBA" id="ARBA00022679"/>
    </source>
</evidence>
<dbReference type="InterPro" id="IPR029063">
    <property type="entry name" value="SAM-dependent_MTases_sf"/>
</dbReference>
<evidence type="ECO:0000313" key="14">
    <source>
        <dbReference type="EMBL" id="HEB97409.1"/>
    </source>
</evidence>
<dbReference type="Pfam" id="PF16197">
    <property type="entry name" value="KAsynt_C_assoc"/>
    <property type="match status" value="1"/>
</dbReference>
<dbReference type="CDD" id="cd00833">
    <property type="entry name" value="PKS"/>
    <property type="match status" value="1"/>
</dbReference>
<comment type="function">
    <text evidence="9">Involved in production of the polyketide antibiotic thailandamide.</text>
</comment>
<dbReference type="PROSITE" id="PS50075">
    <property type="entry name" value="CARRIER"/>
    <property type="match status" value="1"/>
</dbReference>
<dbReference type="PROSITE" id="PS52019">
    <property type="entry name" value="PKS_MFAS_DH"/>
    <property type="match status" value="1"/>
</dbReference>
<keyword evidence="6" id="KW-0521">NADP</keyword>
<dbReference type="Gene3D" id="3.40.47.10">
    <property type="match status" value="1"/>
</dbReference>
<evidence type="ECO:0000256" key="6">
    <source>
        <dbReference type="ARBA" id="ARBA00022857"/>
    </source>
</evidence>
<dbReference type="InterPro" id="IPR014030">
    <property type="entry name" value="Ketoacyl_synth_N"/>
</dbReference>
<dbReference type="InterPro" id="IPR020843">
    <property type="entry name" value="ER"/>
</dbReference>
<evidence type="ECO:0000256" key="2">
    <source>
        <dbReference type="ARBA" id="ARBA00006484"/>
    </source>
</evidence>
<feature type="domain" description="Ketosynthase family 3 (KS3)" evidence="12">
    <location>
        <begin position="22"/>
        <end position="447"/>
    </location>
</feature>
<dbReference type="InterPro" id="IPR036291">
    <property type="entry name" value="NAD(P)-bd_dom_sf"/>
</dbReference>
<dbReference type="FunFam" id="3.40.47.10:FF:000019">
    <property type="entry name" value="Polyketide synthase type I"/>
    <property type="match status" value="1"/>
</dbReference>
<dbReference type="SMART" id="SM00822">
    <property type="entry name" value="PKS_KR"/>
    <property type="match status" value="1"/>
</dbReference>
<dbReference type="SMART" id="SM00825">
    <property type="entry name" value="PKS_KS"/>
    <property type="match status" value="1"/>
</dbReference>
<dbReference type="InterPro" id="IPR006162">
    <property type="entry name" value="Ppantetheine_attach_site"/>
</dbReference>
<dbReference type="SUPFAM" id="SSF55048">
    <property type="entry name" value="Probable ACP-binding domain of malonyl-CoA ACP transacylase"/>
    <property type="match status" value="1"/>
</dbReference>
<dbReference type="SMART" id="SM01294">
    <property type="entry name" value="PKS_PP_betabranch"/>
    <property type="match status" value="1"/>
</dbReference>
<evidence type="ECO:0000256" key="7">
    <source>
        <dbReference type="ARBA" id="ARBA00023268"/>
    </source>
</evidence>
<feature type="active site" description="Proton donor; for dehydratase activity" evidence="10">
    <location>
        <position position="1111"/>
    </location>
</feature>
<dbReference type="CDD" id="cd08955">
    <property type="entry name" value="KR_2_FAS_SDR_x"/>
    <property type="match status" value="1"/>
</dbReference>
<dbReference type="Pfam" id="PF21089">
    <property type="entry name" value="PKS_DH_N"/>
    <property type="match status" value="1"/>
</dbReference>
<dbReference type="InterPro" id="IPR049551">
    <property type="entry name" value="PKS_DH_C"/>
</dbReference>
<dbReference type="Pfam" id="PF00109">
    <property type="entry name" value="ketoacyl-synt"/>
    <property type="match status" value="1"/>
</dbReference>
<dbReference type="SUPFAM" id="SSF50129">
    <property type="entry name" value="GroES-like"/>
    <property type="match status" value="1"/>
</dbReference>
<evidence type="ECO:0000256" key="3">
    <source>
        <dbReference type="ARBA" id="ARBA00022450"/>
    </source>
</evidence>
<comment type="caution">
    <text evidence="14">The sequence shown here is derived from an EMBL/GenBank/DDBJ whole genome shotgun (WGS) entry which is preliminary data.</text>
</comment>
<gene>
    <name evidence="14" type="ORF">ENI96_13385</name>
</gene>
<dbReference type="Pfam" id="PF02801">
    <property type="entry name" value="Ketoacyl-synt_C"/>
    <property type="match status" value="1"/>
</dbReference>
<keyword evidence="5" id="KW-0808">Transferase</keyword>
<dbReference type="InterPro" id="IPR011032">
    <property type="entry name" value="GroES-like_sf"/>
</dbReference>
<dbReference type="InterPro" id="IPR009081">
    <property type="entry name" value="PP-bd_ACP"/>
</dbReference>
<protein>
    <submittedName>
        <fullName evidence="14">SDR family NAD(P)-dependent oxidoreductase</fullName>
    </submittedName>
</protein>
<accession>A0A831RQY6</accession>